<accession>A0A833CAE9</accession>
<evidence type="ECO:0000313" key="1">
    <source>
        <dbReference type="EMBL" id="KAB1477923.1"/>
    </source>
</evidence>
<sequence length="214" mass="24560">MLDRKYLRDVLLPENLTKESIFLAMKDTQNFFKTINSKTGIKLSQLIQKNNFSGVVSNLFTHYMGEHSLYKPYSDQEYPDLMYAEKNIGLEVKACINYKKGGESHNGHTGWHIIVCYTILDDGNIEFIQALIANINGYEMGEGISDWVYCKSKRNSNNSQRTETYVTNSIGTNKLRDGAVYINTDIIQYSKQLKSARNKLKDILPIPPYSPFFE</sequence>
<dbReference type="RefSeq" id="WP_127007580.1">
    <property type="nucleotide sequence ID" value="NZ_CAUENZ010000001.1"/>
</dbReference>
<protein>
    <recommendedName>
        <fullName evidence="3">Restriction endonuclease</fullName>
    </recommendedName>
</protein>
<name>A0A833CAE9_9FIRM</name>
<gene>
    <name evidence="1" type="ORF">F8R14_07510</name>
</gene>
<comment type="caution">
    <text evidence="1">The sequence shown here is derived from an EMBL/GenBank/DDBJ whole genome shotgun (WGS) entry which is preliminary data.</text>
</comment>
<organism evidence="1 2">
    <name type="scientific">Veillonella seminalis</name>
    <dbReference type="NCBI Taxonomy" id="1502943"/>
    <lineage>
        <taxon>Bacteria</taxon>
        <taxon>Bacillati</taxon>
        <taxon>Bacillota</taxon>
        <taxon>Negativicutes</taxon>
        <taxon>Veillonellales</taxon>
        <taxon>Veillonellaceae</taxon>
        <taxon>Veillonella</taxon>
    </lineage>
</organism>
<reference evidence="1 2" key="1">
    <citation type="submission" date="2019-09" db="EMBL/GenBank/DDBJ databases">
        <title>Draft genome sequence of 3 type strains from the CCUG.</title>
        <authorList>
            <person name="Pineiro-Iglesias B."/>
            <person name="Tunovic T."/>
            <person name="Unosson C."/>
            <person name="Inganas E."/>
            <person name="Ohlen M."/>
            <person name="Cardew S."/>
            <person name="Jensie-Markopoulos S."/>
            <person name="Salva-Serra F."/>
            <person name="Jaen-Luchoro D."/>
            <person name="Karlsson R."/>
            <person name="Svensson-Stadler L."/>
            <person name="Chun J."/>
            <person name="Moore E."/>
        </authorList>
    </citation>
    <scope>NUCLEOTIDE SEQUENCE [LARGE SCALE GENOMIC DNA]</scope>
    <source>
        <strain evidence="1 2">CCUG 65427</strain>
    </source>
</reference>
<evidence type="ECO:0008006" key="3">
    <source>
        <dbReference type="Google" id="ProtNLM"/>
    </source>
</evidence>
<dbReference type="GeneID" id="83054759"/>
<dbReference type="EMBL" id="WBKH01000007">
    <property type="protein sequence ID" value="KAB1477923.1"/>
    <property type="molecule type" value="Genomic_DNA"/>
</dbReference>
<dbReference type="Proteomes" id="UP000434554">
    <property type="component" value="Unassembled WGS sequence"/>
</dbReference>
<dbReference type="AlphaFoldDB" id="A0A833CAE9"/>
<evidence type="ECO:0000313" key="2">
    <source>
        <dbReference type="Proteomes" id="UP000434554"/>
    </source>
</evidence>
<proteinExistence type="predicted"/>